<organism evidence="4 5">
    <name type="scientific">Chitinophaga silvatica</name>
    <dbReference type="NCBI Taxonomy" id="2282649"/>
    <lineage>
        <taxon>Bacteria</taxon>
        <taxon>Pseudomonadati</taxon>
        <taxon>Bacteroidota</taxon>
        <taxon>Chitinophagia</taxon>
        <taxon>Chitinophagales</taxon>
        <taxon>Chitinophagaceae</taxon>
        <taxon>Chitinophaga</taxon>
    </lineage>
</organism>
<evidence type="ECO:0000313" key="4">
    <source>
        <dbReference type="EMBL" id="RFS21919.1"/>
    </source>
</evidence>
<reference evidence="4 5" key="1">
    <citation type="submission" date="2018-07" db="EMBL/GenBank/DDBJ databases">
        <title>Chitinophaga K2CV101002-2 sp. nov., isolated from a monsoon evergreen broad-leaved forest soil.</title>
        <authorList>
            <person name="Lv Y."/>
        </authorList>
    </citation>
    <scope>NUCLEOTIDE SEQUENCE [LARGE SCALE GENOMIC DNA]</scope>
    <source>
        <strain evidence="4 5">GDMCC 1.1288</strain>
    </source>
</reference>
<keyword evidence="1" id="KW-0285">Flavoprotein</keyword>
<accession>A0A3E1Y8Z0</accession>
<dbReference type="InterPro" id="IPR023753">
    <property type="entry name" value="FAD/NAD-binding_dom"/>
</dbReference>
<dbReference type="EMBL" id="QPMM01000007">
    <property type="protein sequence ID" value="RFS21919.1"/>
    <property type="molecule type" value="Genomic_DNA"/>
</dbReference>
<dbReference type="GO" id="GO:0016491">
    <property type="term" value="F:oxidoreductase activity"/>
    <property type="evidence" value="ECO:0007669"/>
    <property type="project" value="UniProtKB-KW"/>
</dbReference>
<name>A0A3E1Y8Z0_9BACT</name>
<feature type="domain" description="FAD/NAD(P)-binding" evidence="3">
    <location>
        <begin position="7"/>
        <end position="286"/>
    </location>
</feature>
<protein>
    <submittedName>
        <fullName evidence="4">NAD(P)/FAD-dependent oxidoreductase</fullName>
    </submittedName>
</protein>
<dbReference type="PRINTS" id="PR00368">
    <property type="entry name" value="FADPNR"/>
</dbReference>
<proteinExistence type="predicted"/>
<dbReference type="PRINTS" id="PR00469">
    <property type="entry name" value="PNDRDTASEII"/>
</dbReference>
<comment type="caution">
    <text evidence="4">The sequence shown here is derived from an EMBL/GenBank/DDBJ whole genome shotgun (WGS) entry which is preliminary data.</text>
</comment>
<dbReference type="Pfam" id="PF07992">
    <property type="entry name" value="Pyr_redox_2"/>
    <property type="match status" value="1"/>
</dbReference>
<evidence type="ECO:0000256" key="1">
    <source>
        <dbReference type="ARBA" id="ARBA00022630"/>
    </source>
</evidence>
<sequence length="302" mass="32857">MSVQESYDAIIVGGSFAGLSAAMALGRARKRVLIIDSNQPCNKQTPHSHNFITQDGEKPAVIKEKALQQVLQYETVKLLEDLAIDVIPSDKRFDVQTQNNGTITTRKVLFTTGIKDTLPDLPGFKECWGISLIHCPYCHGYEVRDIPLGIIANGDMAMHFVELLLGWSKDLILLTNGPSMLTEEQLKAIARHQVKVLETPVKEILHKDGYMNAVTLADGDTIPLNAVFIRAEPSQHSSIPEALGCEIGKNGLIVVDELNHTSVPGIYAAGDNSNMFRAVSIAVGAGTKAGASINRDLLLEDF</sequence>
<dbReference type="OrthoDB" id="9806179at2"/>
<dbReference type="InterPro" id="IPR036188">
    <property type="entry name" value="FAD/NAD-bd_sf"/>
</dbReference>
<evidence type="ECO:0000259" key="3">
    <source>
        <dbReference type="Pfam" id="PF07992"/>
    </source>
</evidence>
<dbReference type="InterPro" id="IPR050097">
    <property type="entry name" value="Ferredoxin-NADP_redctase_2"/>
</dbReference>
<dbReference type="PANTHER" id="PTHR48105">
    <property type="entry name" value="THIOREDOXIN REDUCTASE 1-RELATED-RELATED"/>
    <property type="match status" value="1"/>
</dbReference>
<gene>
    <name evidence="4" type="ORF">DVR12_14815</name>
</gene>
<dbReference type="Gene3D" id="3.50.50.60">
    <property type="entry name" value="FAD/NAD(P)-binding domain"/>
    <property type="match status" value="2"/>
</dbReference>
<keyword evidence="2" id="KW-0560">Oxidoreductase</keyword>
<dbReference type="AlphaFoldDB" id="A0A3E1Y8Z0"/>
<dbReference type="Proteomes" id="UP000260644">
    <property type="component" value="Unassembled WGS sequence"/>
</dbReference>
<dbReference type="RefSeq" id="WP_116976570.1">
    <property type="nucleotide sequence ID" value="NZ_QPMM01000007.1"/>
</dbReference>
<keyword evidence="5" id="KW-1185">Reference proteome</keyword>
<dbReference type="SUPFAM" id="SSF51905">
    <property type="entry name" value="FAD/NAD(P)-binding domain"/>
    <property type="match status" value="1"/>
</dbReference>
<evidence type="ECO:0000256" key="2">
    <source>
        <dbReference type="ARBA" id="ARBA00023002"/>
    </source>
</evidence>
<evidence type="ECO:0000313" key="5">
    <source>
        <dbReference type="Proteomes" id="UP000260644"/>
    </source>
</evidence>